<evidence type="ECO:0000256" key="1">
    <source>
        <dbReference type="SAM" id="MobiDB-lite"/>
    </source>
</evidence>
<dbReference type="Proteomes" id="UP001500962">
    <property type="component" value="Unassembled WGS sequence"/>
</dbReference>
<feature type="region of interest" description="Disordered" evidence="1">
    <location>
        <begin position="79"/>
        <end position="114"/>
    </location>
</feature>
<proteinExistence type="predicted"/>
<evidence type="ECO:0000313" key="2">
    <source>
        <dbReference type="EMBL" id="GAA0476985.1"/>
    </source>
</evidence>
<reference evidence="2" key="1">
    <citation type="journal article" date="2014" name="Int. J. Syst. Evol. Microbiol.">
        <title>Complete genome sequence of Corynebacterium casei LMG S-19264T (=DSM 44701T), isolated from a smear-ripened cheese.</title>
        <authorList>
            <consortium name="US DOE Joint Genome Institute (JGI-PGF)"/>
            <person name="Walter F."/>
            <person name="Albersmeier A."/>
            <person name="Kalinowski J."/>
            <person name="Ruckert C."/>
        </authorList>
    </citation>
    <scope>NUCLEOTIDE SEQUENCE</scope>
    <source>
        <strain evidence="2">JCM 12289</strain>
    </source>
</reference>
<evidence type="ECO:0000313" key="3">
    <source>
        <dbReference type="Proteomes" id="UP001500962"/>
    </source>
</evidence>
<dbReference type="EMBL" id="BAAADN010000089">
    <property type="protein sequence ID" value="GAA0476985.1"/>
    <property type="molecule type" value="Genomic_DNA"/>
</dbReference>
<name>A0AAV3SLP0_HALDO</name>
<gene>
    <name evidence="2" type="ORF">GCM10008985_36650</name>
</gene>
<organism evidence="2 3">
    <name type="scientific">Halococcus dombrowskii</name>
    <dbReference type="NCBI Taxonomy" id="179637"/>
    <lineage>
        <taxon>Archaea</taxon>
        <taxon>Methanobacteriati</taxon>
        <taxon>Methanobacteriota</taxon>
        <taxon>Stenosarchaea group</taxon>
        <taxon>Halobacteria</taxon>
        <taxon>Halobacteriales</taxon>
        <taxon>Halococcaceae</taxon>
        <taxon>Halococcus</taxon>
    </lineage>
</organism>
<accession>A0AAV3SLP0</accession>
<sequence length="114" mass="12314">MSQRSPLPADSPTMTATDATTDRADPDVGDVLYETDSHERYAVVVATDSAGVTLCRNDSEQFIPHTMFAPWNDASITVEPATAGSRRTDPSAHRTRPRHELAAGPAGTTRFQQS</sequence>
<protein>
    <submittedName>
        <fullName evidence="2">Uncharacterized protein</fullName>
    </submittedName>
</protein>
<dbReference type="AlphaFoldDB" id="A0AAV3SLP0"/>
<reference evidence="2" key="2">
    <citation type="submission" date="2023-12" db="EMBL/GenBank/DDBJ databases">
        <authorList>
            <person name="Sun Q."/>
            <person name="Inoue M."/>
        </authorList>
    </citation>
    <scope>NUCLEOTIDE SEQUENCE</scope>
    <source>
        <strain evidence="2">JCM 12289</strain>
    </source>
</reference>
<comment type="caution">
    <text evidence="2">The sequence shown here is derived from an EMBL/GenBank/DDBJ whole genome shotgun (WGS) entry which is preliminary data.</text>
</comment>
<feature type="compositionally biased region" description="Low complexity" evidence="1">
    <location>
        <begin position="8"/>
        <end position="19"/>
    </location>
</feature>
<feature type="region of interest" description="Disordered" evidence="1">
    <location>
        <begin position="1"/>
        <end position="29"/>
    </location>
</feature>